<keyword evidence="2" id="KW-1185">Reference proteome</keyword>
<evidence type="ECO:0000313" key="2">
    <source>
        <dbReference type="Proteomes" id="UP001524501"/>
    </source>
</evidence>
<comment type="caution">
    <text evidence="1">The sequence shown here is derived from an EMBL/GenBank/DDBJ whole genome shotgun (WGS) entry which is preliminary data.</text>
</comment>
<evidence type="ECO:0000313" key="1">
    <source>
        <dbReference type="EMBL" id="MCQ4120402.1"/>
    </source>
</evidence>
<protein>
    <recommendedName>
        <fullName evidence="3">Minor tail protein</fullName>
    </recommendedName>
</protein>
<reference evidence="1 2" key="1">
    <citation type="submission" date="2022-07" db="EMBL/GenBank/DDBJ databases">
        <title>Degradation activity of malathion, p-nitrophenol and potential low-temperature adaptation strategy of Rhodococcus sp. FXJ9.536.</title>
        <authorList>
            <person name="Huang J."/>
            <person name="Huang Y."/>
        </authorList>
    </citation>
    <scope>NUCLEOTIDE SEQUENCE [LARGE SCALE GENOMIC DNA]</scope>
    <source>
        <strain evidence="1 2">FXJ9.536</strain>
    </source>
</reference>
<gene>
    <name evidence="1" type="ORF">NOF53_14680</name>
</gene>
<sequence length="455" mass="49260">MTVNPRPYVMFDGARVACSADQADSQPLSLDGVVIEWGRDDYISHARPATATLSFYDRTGNWPARIKGRAAIGRRLSLHAEDPNDVATNWCCFAGRVTDAQAEPATGTRAGGWIVTVTAAGKDADLGNIMLPPETWPTETMIVRANRIADAAQVVADIDEFYFYPGSVNISCWPLDVKGRSLADLNAEFYMSMGDTFSYNPQQNVVRHLYRRSYSMAIWAVVRGGRIYIQASDIVYDSVTYPGIGILGCEAGAGGPLQLSPQGVVTRVEASWKDRPNGGGDWVSVLSAADDNQNGRRTVTFTSWIDDGVHIDPVLTEVLARGQVEGSLPQHPPAIIDTARDGGFPSIKVAQVLTLGAETQGVVYINGSAFSAWLETVPPVFAIIGGTIEHTGGHWRVTTKLQAVNDTSATTPPIWDSMHTGITWAAPPPAWAFDGSVSWFDTRWPNTLGTIYTPN</sequence>
<evidence type="ECO:0008006" key="3">
    <source>
        <dbReference type="Google" id="ProtNLM"/>
    </source>
</evidence>
<accession>A0ABT1QH06</accession>
<proteinExistence type="predicted"/>
<name>A0ABT1QH06_9NOCA</name>
<dbReference type="EMBL" id="JANFQF010000011">
    <property type="protein sequence ID" value="MCQ4120402.1"/>
    <property type="molecule type" value="Genomic_DNA"/>
</dbReference>
<organism evidence="1 2">
    <name type="scientific">Rhodococcus tibetensis</name>
    <dbReference type="NCBI Taxonomy" id="2965064"/>
    <lineage>
        <taxon>Bacteria</taxon>
        <taxon>Bacillati</taxon>
        <taxon>Actinomycetota</taxon>
        <taxon>Actinomycetes</taxon>
        <taxon>Mycobacteriales</taxon>
        <taxon>Nocardiaceae</taxon>
        <taxon>Rhodococcus</taxon>
    </lineage>
</organism>
<dbReference type="RefSeq" id="WP_255969681.1">
    <property type="nucleotide sequence ID" value="NZ_JANFQF010000011.1"/>
</dbReference>
<dbReference type="Proteomes" id="UP001524501">
    <property type="component" value="Unassembled WGS sequence"/>
</dbReference>